<evidence type="ECO:0000256" key="6">
    <source>
        <dbReference type="SAM" id="MobiDB-lite"/>
    </source>
</evidence>
<feature type="compositionally biased region" description="Acidic residues" evidence="6">
    <location>
        <begin position="671"/>
        <end position="683"/>
    </location>
</feature>
<feature type="compositionally biased region" description="Basic and acidic residues" evidence="6">
    <location>
        <begin position="684"/>
        <end position="698"/>
    </location>
</feature>
<evidence type="ECO:0000256" key="5">
    <source>
        <dbReference type="SAM" id="Coils"/>
    </source>
</evidence>
<comment type="subcellular location">
    <subcellularLocation>
        <location evidence="1">Membrane</location>
        <topology evidence="1">Single-pass membrane protein</topology>
    </subcellularLocation>
</comment>
<feature type="compositionally biased region" description="Basic and acidic residues" evidence="6">
    <location>
        <begin position="380"/>
        <end position="389"/>
    </location>
</feature>
<feature type="region of interest" description="Disordered" evidence="6">
    <location>
        <begin position="352"/>
        <end position="425"/>
    </location>
</feature>
<dbReference type="Pfam" id="PF04576">
    <property type="entry name" value="Zein-binding"/>
    <property type="match status" value="1"/>
</dbReference>
<dbReference type="EMBL" id="JAUJYO010000019">
    <property type="protein sequence ID" value="KAK1288083.1"/>
    <property type="molecule type" value="Genomic_DNA"/>
</dbReference>
<dbReference type="InterPro" id="IPR007656">
    <property type="entry name" value="GTD-bd"/>
</dbReference>
<feature type="region of interest" description="Disordered" evidence="6">
    <location>
        <begin position="671"/>
        <end position="698"/>
    </location>
</feature>
<accession>A0AAV9CIM4</accession>
<evidence type="ECO:0000313" key="9">
    <source>
        <dbReference type="EMBL" id="KAK1288083.1"/>
    </source>
</evidence>
<evidence type="ECO:0000313" key="10">
    <source>
        <dbReference type="Proteomes" id="UP001180020"/>
    </source>
</evidence>
<evidence type="ECO:0000256" key="3">
    <source>
        <dbReference type="ARBA" id="ARBA00022989"/>
    </source>
</evidence>
<dbReference type="PROSITE" id="PS51775">
    <property type="entry name" value="GTD_BINDING"/>
    <property type="match status" value="1"/>
</dbReference>
<keyword evidence="5" id="KW-0175">Coiled coil</keyword>
<protein>
    <recommendedName>
        <fullName evidence="8">GTD-binding domain-containing protein</fullName>
    </recommendedName>
</protein>
<evidence type="ECO:0000256" key="1">
    <source>
        <dbReference type="ARBA" id="ARBA00004167"/>
    </source>
</evidence>
<dbReference type="GO" id="GO:0080115">
    <property type="term" value="F:myosin XI tail binding"/>
    <property type="evidence" value="ECO:0007669"/>
    <property type="project" value="UniProtKB-ARBA"/>
</dbReference>
<evidence type="ECO:0000256" key="2">
    <source>
        <dbReference type="ARBA" id="ARBA00022692"/>
    </source>
</evidence>
<dbReference type="PANTHER" id="PTHR31448">
    <property type="entry name" value="MYOSIN-BINDING PROTEIN 2"/>
    <property type="match status" value="1"/>
</dbReference>
<evidence type="ECO:0000256" key="7">
    <source>
        <dbReference type="SAM" id="Phobius"/>
    </source>
</evidence>
<comment type="caution">
    <text evidence="9">The sequence shown here is derived from an EMBL/GenBank/DDBJ whole genome shotgun (WGS) entry which is preliminary data.</text>
</comment>
<sequence length="844" mass="94195">MASNRFANYLHKNTNKMTVILVYTLLEWILIVLLLINGLFSSLISKFASFFGLKSPCLFCSRIDSTTTVGLGFYRSLVCETHATDIARLGYCSAHDRFVESREVCDACSPDEEAKRRGLCSCCDARLDDDETEGFRSPCFDLKTDLVSDGVGEVRLGDEIVNPLRFGGSDQDRLVCLELIDSTTLSDPDRSKCEVELENEGFCVVGLSDLDRLIPVELIDCTTLTGANAAGFDDKLVDESVSKMENCFGLQCENLSSSIEVALMDLIVSEPIKNENVKCDDGNETEAAAEGFDVVFETIVGDVKPTEVSALGSLPSSKGNVELTEEISQPLHPESNCIIEKDLCNHESISQSMFPESFPSSTSTAENSTPLDETMANKNSECEQPKEAASEAESLSKIGGETHPHLFVNPEHNESEEQRAPETPSYVEDMSALHRRLFFDHKESGTESLDGSVVSEIDGNEGLTIDRLKSALKAERKAMAALYAELDEERSASAIAANQTMAMITRLQEEKAAMQMEALQYQRMMEEQSEYDQEALQLLNELMTKREKEKQELEKELEVCRKKVFLFEAKEKRMAKKAAASSAVSSASSSATDDIEELSVELNEGDDKFCNGTEESCYNTHMDLVLKSETVQEDVKHLSTLHESLDEFEEERLSILEQLKSLEEKLFLLDDDDGEEEEEEESHFEDVRSSEHFSEEADGNKENIVNGSVEINGIHYDQNRRAGLKGKRLLPLFDAIASENGDKVLHGEEEGKAAAAFGSQNLKYETEQNRLIIVEEVDYVYERLQALEADREFLKHCISSLKKGDKGMNLLQEILQHLRDLRNVEFRVRNGGDEVIRLDGTLLD</sequence>
<dbReference type="GO" id="GO:0016020">
    <property type="term" value="C:membrane"/>
    <property type="evidence" value="ECO:0007669"/>
    <property type="project" value="UniProtKB-SubCell"/>
</dbReference>
<feature type="domain" description="GTD-binding" evidence="8">
    <location>
        <begin position="463"/>
        <end position="561"/>
    </location>
</feature>
<evidence type="ECO:0000256" key="4">
    <source>
        <dbReference type="ARBA" id="ARBA00023136"/>
    </source>
</evidence>
<feature type="transmembrane region" description="Helical" evidence="7">
    <location>
        <begin position="20"/>
        <end position="40"/>
    </location>
</feature>
<reference evidence="9" key="2">
    <citation type="submission" date="2023-06" db="EMBL/GenBank/DDBJ databases">
        <authorList>
            <person name="Ma L."/>
            <person name="Liu K.-W."/>
            <person name="Li Z."/>
            <person name="Hsiao Y.-Y."/>
            <person name="Qi Y."/>
            <person name="Fu T."/>
            <person name="Tang G."/>
            <person name="Zhang D."/>
            <person name="Sun W.-H."/>
            <person name="Liu D.-K."/>
            <person name="Li Y."/>
            <person name="Chen G.-Z."/>
            <person name="Liu X.-D."/>
            <person name="Liao X.-Y."/>
            <person name="Jiang Y.-T."/>
            <person name="Yu X."/>
            <person name="Hao Y."/>
            <person name="Huang J."/>
            <person name="Zhao X.-W."/>
            <person name="Ke S."/>
            <person name="Chen Y.-Y."/>
            <person name="Wu W.-L."/>
            <person name="Hsu J.-L."/>
            <person name="Lin Y.-F."/>
            <person name="Huang M.-D."/>
            <person name="Li C.-Y."/>
            <person name="Huang L."/>
            <person name="Wang Z.-W."/>
            <person name="Zhao X."/>
            <person name="Zhong W.-Y."/>
            <person name="Peng D.-H."/>
            <person name="Ahmad S."/>
            <person name="Lan S."/>
            <person name="Zhang J.-S."/>
            <person name="Tsai W.-C."/>
            <person name="Van De Peer Y."/>
            <person name="Liu Z.-J."/>
        </authorList>
    </citation>
    <scope>NUCLEOTIDE SEQUENCE</scope>
    <source>
        <strain evidence="9">CP</strain>
        <tissue evidence="9">Leaves</tissue>
    </source>
</reference>
<dbReference type="InterPro" id="IPR039306">
    <property type="entry name" value="MYOB"/>
</dbReference>
<proteinExistence type="predicted"/>
<dbReference type="Proteomes" id="UP001180020">
    <property type="component" value="Unassembled WGS sequence"/>
</dbReference>
<dbReference type="AlphaFoldDB" id="A0AAV9CIM4"/>
<keyword evidence="2 7" id="KW-0812">Transmembrane</keyword>
<reference evidence="9" key="1">
    <citation type="journal article" date="2023" name="Nat. Commun.">
        <title>Diploid and tetraploid genomes of Acorus and the evolution of monocots.</title>
        <authorList>
            <person name="Ma L."/>
            <person name="Liu K.W."/>
            <person name="Li Z."/>
            <person name="Hsiao Y.Y."/>
            <person name="Qi Y."/>
            <person name="Fu T."/>
            <person name="Tang G.D."/>
            <person name="Zhang D."/>
            <person name="Sun W.H."/>
            <person name="Liu D.K."/>
            <person name="Li Y."/>
            <person name="Chen G.Z."/>
            <person name="Liu X.D."/>
            <person name="Liao X.Y."/>
            <person name="Jiang Y.T."/>
            <person name="Yu X."/>
            <person name="Hao Y."/>
            <person name="Huang J."/>
            <person name="Zhao X.W."/>
            <person name="Ke S."/>
            <person name="Chen Y.Y."/>
            <person name="Wu W.L."/>
            <person name="Hsu J.L."/>
            <person name="Lin Y.F."/>
            <person name="Huang M.D."/>
            <person name="Li C.Y."/>
            <person name="Huang L."/>
            <person name="Wang Z.W."/>
            <person name="Zhao X."/>
            <person name="Zhong W.Y."/>
            <person name="Peng D.H."/>
            <person name="Ahmad S."/>
            <person name="Lan S."/>
            <person name="Zhang J.S."/>
            <person name="Tsai W.C."/>
            <person name="Van de Peer Y."/>
            <person name="Liu Z.J."/>
        </authorList>
    </citation>
    <scope>NUCLEOTIDE SEQUENCE</scope>
    <source>
        <strain evidence="9">CP</strain>
    </source>
</reference>
<gene>
    <name evidence="9" type="ORF">QJS10_CPB19g01465</name>
</gene>
<keyword evidence="10" id="KW-1185">Reference proteome</keyword>
<organism evidence="9 10">
    <name type="scientific">Acorus calamus</name>
    <name type="common">Sweet flag</name>
    <dbReference type="NCBI Taxonomy" id="4465"/>
    <lineage>
        <taxon>Eukaryota</taxon>
        <taxon>Viridiplantae</taxon>
        <taxon>Streptophyta</taxon>
        <taxon>Embryophyta</taxon>
        <taxon>Tracheophyta</taxon>
        <taxon>Spermatophyta</taxon>
        <taxon>Magnoliopsida</taxon>
        <taxon>Liliopsida</taxon>
        <taxon>Acoraceae</taxon>
        <taxon>Acorus</taxon>
    </lineage>
</organism>
<dbReference type="PANTHER" id="PTHR31448:SF3">
    <property type="entry name" value="MYOSIN-BINDING PROTEIN 2"/>
    <property type="match status" value="1"/>
</dbReference>
<keyword evidence="4 7" id="KW-0472">Membrane</keyword>
<feature type="compositionally biased region" description="Basic and acidic residues" evidence="6">
    <location>
        <begin position="411"/>
        <end position="420"/>
    </location>
</feature>
<evidence type="ECO:0000259" key="8">
    <source>
        <dbReference type="PROSITE" id="PS51775"/>
    </source>
</evidence>
<keyword evidence="3 7" id="KW-1133">Transmembrane helix</keyword>
<feature type="coiled-coil region" evidence="5">
    <location>
        <begin position="465"/>
        <end position="570"/>
    </location>
</feature>
<name>A0AAV9CIM4_ACOCL</name>
<feature type="compositionally biased region" description="Polar residues" evidence="6">
    <location>
        <begin position="352"/>
        <end position="379"/>
    </location>
</feature>